<dbReference type="AlphaFoldDB" id="A0A239D4U5"/>
<dbReference type="OrthoDB" id="3213425at2"/>
<reference evidence="2 3" key="1">
    <citation type="submission" date="2017-06" db="EMBL/GenBank/DDBJ databases">
        <authorList>
            <person name="Kim H.J."/>
            <person name="Triplett B.A."/>
        </authorList>
    </citation>
    <scope>NUCLEOTIDE SEQUENCE [LARGE SCALE GENOMIC DNA]</scope>
    <source>
        <strain evidence="2 3">CGMCC 4.1858</strain>
    </source>
</reference>
<proteinExistence type="predicted"/>
<accession>A0A239D4U5</accession>
<keyword evidence="3" id="KW-1185">Reference proteome</keyword>
<dbReference type="EMBL" id="FZOF01000004">
    <property type="protein sequence ID" value="SNS26854.1"/>
    <property type="molecule type" value="Genomic_DNA"/>
</dbReference>
<evidence type="ECO:0000313" key="3">
    <source>
        <dbReference type="Proteomes" id="UP000198280"/>
    </source>
</evidence>
<name>A0A239D4U5_9ACTN</name>
<dbReference type="SUPFAM" id="SSF48452">
    <property type="entry name" value="TPR-like"/>
    <property type="match status" value="1"/>
</dbReference>
<evidence type="ECO:0000313" key="2">
    <source>
        <dbReference type="EMBL" id="SNS26854.1"/>
    </source>
</evidence>
<sequence>MADDTAPAPPHPLASVRRSHGWSYQDLARVVADNARALGVPMAARREKVWRWEHWGVVPERDSQRALARALGVPLREVDARPWPGWLPAFDGIPDGLPWTRVGGLDALDALLDGGGRDPRSHPVLEGPEFRDAVADWSAATDDVRGSGPPPGDGGAGAGAVAGREGPAADEETVAWLERGVLGLRRLDDRLGGAAVRHRVEADLRIALDLLRRGPCRGGLDARLLRAAAGLAQLGGWSATDCGRHGAAQRHYLTGLRLAHGAQDRPQAANLWAGLSLQAVFAGRHDDALAAARAAESAAAGATARTRAMLATRRARAHAGLGEDSACRRSLEEAGRLLDTAPGDDDPSWIYWFDEAELCAQSGIALLDLGRAEESAPLLEKALAIQDPLYRRDRTLYTARAALARALTGDLDTARALTGDAVELARDCGSPRVAIAVEQARAALSPAR</sequence>
<evidence type="ECO:0008006" key="4">
    <source>
        <dbReference type="Google" id="ProtNLM"/>
    </source>
</evidence>
<dbReference type="InterPro" id="IPR011990">
    <property type="entry name" value="TPR-like_helical_dom_sf"/>
</dbReference>
<gene>
    <name evidence="2" type="ORF">SAMN05216252_104366</name>
</gene>
<dbReference type="Proteomes" id="UP000198280">
    <property type="component" value="Unassembled WGS sequence"/>
</dbReference>
<feature type="region of interest" description="Disordered" evidence="1">
    <location>
        <begin position="141"/>
        <end position="169"/>
    </location>
</feature>
<organism evidence="2 3">
    <name type="scientific">Actinacidiphila glaucinigra</name>
    <dbReference type="NCBI Taxonomy" id="235986"/>
    <lineage>
        <taxon>Bacteria</taxon>
        <taxon>Bacillati</taxon>
        <taxon>Actinomycetota</taxon>
        <taxon>Actinomycetes</taxon>
        <taxon>Kitasatosporales</taxon>
        <taxon>Streptomycetaceae</taxon>
        <taxon>Actinacidiphila</taxon>
    </lineage>
</organism>
<protein>
    <recommendedName>
        <fullName evidence="4">Transcriptional regulator</fullName>
    </recommendedName>
</protein>
<dbReference type="RefSeq" id="WP_089223454.1">
    <property type="nucleotide sequence ID" value="NZ_FZOF01000004.1"/>
</dbReference>
<evidence type="ECO:0000256" key="1">
    <source>
        <dbReference type="SAM" id="MobiDB-lite"/>
    </source>
</evidence>
<dbReference type="Gene3D" id="1.25.40.10">
    <property type="entry name" value="Tetratricopeptide repeat domain"/>
    <property type="match status" value="1"/>
</dbReference>